<gene>
    <name evidence="1" type="ORF">A6A04_15445</name>
</gene>
<evidence type="ECO:0000313" key="1">
    <source>
        <dbReference type="EMBL" id="OAN52893.1"/>
    </source>
</evidence>
<dbReference type="EMBL" id="LWQT01000042">
    <property type="protein sequence ID" value="OAN52893.1"/>
    <property type="molecule type" value="Genomic_DNA"/>
</dbReference>
<evidence type="ECO:0008006" key="3">
    <source>
        <dbReference type="Google" id="ProtNLM"/>
    </source>
</evidence>
<protein>
    <recommendedName>
        <fullName evidence="3">DUF1641 domain-containing protein</fullName>
    </recommendedName>
</protein>
<dbReference type="STRING" id="1285242.A6A04_15445"/>
<comment type="caution">
    <text evidence="1">The sequence shown here is derived from an EMBL/GenBank/DDBJ whole genome shotgun (WGS) entry which is preliminary data.</text>
</comment>
<evidence type="ECO:0000313" key="2">
    <source>
        <dbReference type="Proteomes" id="UP000078428"/>
    </source>
</evidence>
<name>A0A178MV37_9PROT</name>
<dbReference type="OrthoDB" id="7343666at2"/>
<dbReference type="RefSeq" id="WP_068490702.1">
    <property type="nucleotide sequence ID" value="NZ_LWQT01000042.1"/>
</dbReference>
<sequence length="175" mass="18783">MTDTPKTDEMARLAQGLRDALSDSMVERITGTAGNALEVVDKLNEPDVKDGIMTLLDAVGTMHRTGALQTLIDAMFLIHAMRSAATDSMVDRAFAFIEHMANNLGTEDLATLAHEAKGAMEDAIDSCNIPGAGGGLLGTLRMVSQTETQEAMRFMMSFACSLKKRAVYLAKSPQV</sequence>
<dbReference type="AlphaFoldDB" id="A0A178MV37"/>
<organism evidence="1 2">
    <name type="scientific">Paramagnetospirillum marisnigri</name>
    <dbReference type="NCBI Taxonomy" id="1285242"/>
    <lineage>
        <taxon>Bacteria</taxon>
        <taxon>Pseudomonadati</taxon>
        <taxon>Pseudomonadota</taxon>
        <taxon>Alphaproteobacteria</taxon>
        <taxon>Rhodospirillales</taxon>
        <taxon>Magnetospirillaceae</taxon>
        <taxon>Paramagnetospirillum</taxon>
    </lineage>
</organism>
<reference evidence="1 2" key="1">
    <citation type="submission" date="2016-04" db="EMBL/GenBank/DDBJ databases">
        <title>Draft genome sequence of freshwater magnetotactic bacteria Magnetospirillum marisnigri SP-1 and Magnetospirillum moscoviense BB-1.</title>
        <authorList>
            <person name="Koziaeva V."/>
            <person name="Dziuba M.V."/>
            <person name="Ivanov T.M."/>
            <person name="Kuznetsov B."/>
            <person name="Grouzdev D.S."/>
        </authorList>
    </citation>
    <scope>NUCLEOTIDE SEQUENCE [LARGE SCALE GENOMIC DNA]</scope>
    <source>
        <strain evidence="1 2">SP-1</strain>
    </source>
</reference>
<dbReference type="Proteomes" id="UP000078428">
    <property type="component" value="Unassembled WGS sequence"/>
</dbReference>
<keyword evidence="2" id="KW-1185">Reference proteome</keyword>
<proteinExistence type="predicted"/>
<accession>A0A178MV37</accession>